<sequence length="268" mass="30684">MKIAVLSDIHEGLNRKKTECDILGLLADWILEHSPDIFIISGDIAADPDKALAALNRLQKEVPGTRLLFVNGNHDIYAPDSEAAYEKLLRFPGNLGNGPVELANDWVIIGDGGWYDYSFGVDGFSEEEFAAGTYKDYHWPDMKYAHWPGSDAEETRRSLERLEAWLQQYEGRNIILVTHVIPFRHYLRVKNIGSWDFFNAMMGSERYGELALKYGVKKYIFGHIHLRYHETYEGIEVICNPLGYYPSEWLTDSAEEEIASTIKMIEID</sequence>
<reference evidence="3" key="1">
    <citation type="journal article" date="2019" name="Int. J. Syst. Evol. Microbiol.">
        <title>The Global Catalogue of Microorganisms (GCM) 10K type strain sequencing project: providing services to taxonomists for standard genome sequencing and annotation.</title>
        <authorList>
            <consortium name="The Broad Institute Genomics Platform"/>
            <consortium name="The Broad Institute Genome Sequencing Center for Infectious Disease"/>
            <person name="Wu L."/>
            <person name="Ma J."/>
        </authorList>
    </citation>
    <scope>NUCLEOTIDE SEQUENCE [LARGE SCALE GENOMIC DNA]</scope>
    <source>
        <strain evidence="3">CGMCC 1.15475</strain>
    </source>
</reference>
<dbReference type="Pfam" id="PF00149">
    <property type="entry name" value="Metallophos"/>
    <property type="match status" value="1"/>
</dbReference>
<comment type="caution">
    <text evidence="2">The sequence shown here is derived from an EMBL/GenBank/DDBJ whole genome shotgun (WGS) entry which is preliminary data.</text>
</comment>
<dbReference type="SUPFAM" id="SSF56300">
    <property type="entry name" value="Metallo-dependent phosphatases"/>
    <property type="match status" value="1"/>
</dbReference>
<dbReference type="PANTHER" id="PTHR31302:SF22">
    <property type="entry name" value="PHOSPHOESTERASE"/>
    <property type="match status" value="1"/>
</dbReference>
<evidence type="ECO:0000313" key="2">
    <source>
        <dbReference type="EMBL" id="MFD1863163.1"/>
    </source>
</evidence>
<proteinExistence type="predicted"/>
<dbReference type="PANTHER" id="PTHR31302">
    <property type="entry name" value="TRANSMEMBRANE PROTEIN WITH METALLOPHOSPHOESTERASE DOMAIN-RELATED"/>
    <property type="match status" value="1"/>
</dbReference>
<dbReference type="NCBIfam" id="TIGR03729">
    <property type="entry name" value="acc_ester"/>
    <property type="match status" value="1"/>
</dbReference>
<dbReference type="InterPro" id="IPR051158">
    <property type="entry name" value="Metallophosphoesterase_sf"/>
</dbReference>
<name>A0ABW4QIN4_9BACL</name>
<dbReference type="RefSeq" id="WP_204892058.1">
    <property type="nucleotide sequence ID" value="NZ_JBHUFW010000005.1"/>
</dbReference>
<evidence type="ECO:0000259" key="1">
    <source>
        <dbReference type="Pfam" id="PF00149"/>
    </source>
</evidence>
<accession>A0ABW4QIN4</accession>
<evidence type="ECO:0000313" key="3">
    <source>
        <dbReference type="Proteomes" id="UP001597273"/>
    </source>
</evidence>
<dbReference type="InterPro" id="IPR029052">
    <property type="entry name" value="Metallo-depent_PP-like"/>
</dbReference>
<organism evidence="2 3">
    <name type="scientific">Planococcus chinensis</name>
    <dbReference type="NCBI Taxonomy" id="272917"/>
    <lineage>
        <taxon>Bacteria</taxon>
        <taxon>Bacillati</taxon>
        <taxon>Bacillota</taxon>
        <taxon>Bacilli</taxon>
        <taxon>Bacillales</taxon>
        <taxon>Caryophanaceae</taxon>
        <taxon>Planococcus</taxon>
    </lineage>
</organism>
<dbReference type="Proteomes" id="UP001597273">
    <property type="component" value="Unassembled WGS sequence"/>
</dbReference>
<dbReference type="InterPro" id="IPR022302">
    <property type="entry name" value="Phosphoesterase_putative"/>
</dbReference>
<dbReference type="InterPro" id="IPR004843">
    <property type="entry name" value="Calcineurin-like_PHP"/>
</dbReference>
<keyword evidence="3" id="KW-1185">Reference proteome</keyword>
<dbReference type="EMBL" id="JBHUFW010000005">
    <property type="protein sequence ID" value="MFD1863163.1"/>
    <property type="molecule type" value="Genomic_DNA"/>
</dbReference>
<dbReference type="Gene3D" id="3.60.21.10">
    <property type="match status" value="1"/>
</dbReference>
<protein>
    <submittedName>
        <fullName evidence="2">Metallophosphoesterase</fullName>
    </submittedName>
</protein>
<gene>
    <name evidence="2" type="ORF">ACFSDB_09480</name>
</gene>
<feature type="domain" description="Calcineurin-like phosphoesterase" evidence="1">
    <location>
        <begin position="1"/>
        <end position="225"/>
    </location>
</feature>